<protein>
    <submittedName>
        <fullName evidence="3">Methylmalonyl Co-A mutase-associated GTPase MeaB</fullName>
        <ecNumber evidence="3">3.6.5.-</ecNumber>
    </submittedName>
</protein>
<sequence>MLSDPAEPPREPSALPAGPTDDDRPSKATLDEADRALVEGVLKRQPRALAKAITLVESTRSDHRRRAAGVLDALLPHTGRSIRLGISGSPGAGKSTFIEVLGLELIRLGHRVAVLAVDPSSSISGGSILGDKTRMERLSVDPDAYIRPSPSRGSLGGVADKTREAMLICEAAGFDVLLIETVGVGQSETTVAGMVDAFVLIQLPNAGDDLQAIKKGIVEVADLIVVNKADIDPDAAELARRQLAGALSLLRRPTAGWRPVVVSVSAARNQGIDKFWGEVERLRAALQESGELDEKRRRQSVDWMWSLIDQGLRSRFRENPRVRRELEPASRSVAEGRTTAAAAAYRLLDFVEAAGP</sequence>
<dbReference type="EMBL" id="JARRAG010000001">
    <property type="protein sequence ID" value="MDG3003556.1"/>
    <property type="molecule type" value="Genomic_DNA"/>
</dbReference>
<dbReference type="CDD" id="cd03114">
    <property type="entry name" value="MMAA-like"/>
    <property type="match status" value="1"/>
</dbReference>
<evidence type="ECO:0000256" key="2">
    <source>
        <dbReference type="SAM" id="MobiDB-lite"/>
    </source>
</evidence>
<evidence type="ECO:0000313" key="4">
    <source>
        <dbReference type="Proteomes" id="UP001216907"/>
    </source>
</evidence>
<accession>A0ABT6F7K3</accession>
<gene>
    <name evidence="3" type="primary">meaB</name>
    <name evidence="3" type="ORF">PZE19_07240</name>
</gene>
<dbReference type="Pfam" id="PF03308">
    <property type="entry name" value="MeaB"/>
    <property type="match status" value="1"/>
</dbReference>
<dbReference type="GO" id="GO:0016787">
    <property type="term" value="F:hydrolase activity"/>
    <property type="evidence" value="ECO:0007669"/>
    <property type="project" value="UniProtKB-KW"/>
</dbReference>
<keyword evidence="3" id="KW-0378">Hydrolase</keyword>
<keyword evidence="4" id="KW-1185">Reference proteome</keyword>
<name>A0ABT6F7K3_9BACT</name>
<dbReference type="Gene3D" id="3.40.50.300">
    <property type="entry name" value="P-loop containing nucleotide triphosphate hydrolases"/>
    <property type="match status" value="1"/>
</dbReference>
<reference evidence="3 4" key="1">
    <citation type="submission" date="2023-03" db="EMBL/GenBank/DDBJ databases">
        <title>Paludisphaera mucosa sp. nov. a novel planctomycete from northern fen.</title>
        <authorList>
            <person name="Ivanova A."/>
        </authorList>
    </citation>
    <scope>NUCLEOTIDE SEQUENCE [LARGE SCALE GENOMIC DNA]</scope>
    <source>
        <strain evidence="3 4">Pla2</strain>
    </source>
</reference>
<comment type="similarity">
    <text evidence="1">Belongs to the SIMIBI class G3E GTPase family. ArgK/MeaB subfamily.</text>
</comment>
<comment type="caution">
    <text evidence="3">The sequence shown here is derived from an EMBL/GenBank/DDBJ whole genome shotgun (WGS) entry which is preliminary data.</text>
</comment>
<dbReference type="Gene3D" id="1.10.287.130">
    <property type="match status" value="1"/>
</dbReference>
<dbReference type="PANTHER" id="PTHR23408">
    <property type="entry name" value="METHYLMALONYL-COA MUTASE"/>
    <property type="match status" value="1"/>
</dbReference>
<dbReference type="RefSeq" id="WP_277859906.1">
    <property type="nucleotide sequence ID" value="NZ_JARRAG010000001.1"/>
</dbReference>
<dbReference type="InterPro" id="IPR005129">
    <property type="entry name" value="GTPase_ArgK"/>
</dbReference>
<dbReference type="PANTHER" id="PTHR23408:SF3">
    <property type="entry name" value="METHYLMALONIC ACIDURIA TYPE A PROTEIN, MITOCHONDRIAL"/>
    <property type="match status" value="1"/>
</dbReference>
<dbReference type="Gene3D" id="1.20.5.170">
    <property type="match status" value="1"/>
</dbReference>
<dbReference type="EC" id="3.6.5.-" evidence="3"/>
<proteinExistence type="inferred from homology"/>
<evidence type="ECO:0000256" key="1">
    <source>
        <dbReference type="ARBA" id="ARBA00009625"/>
    </source>
</evidence>
<dbReference type="NCBIfam" id="TIGR00750">
    <property type="entry name" value="lao"/>
    <property type="match status" value="1"/>
</dbReference>
<dbReference type="NCBIfam" id="NF006958">
    <property type="entry name" value="PRK09435.1"/>
    <property type="match status" value="1"/>
</dbReference>
<evidence type="ECO:0000313" key="3">
    <source>
        <dbReference type="EMBL" id="MDG3003556.1"/>
    </source>
</evidence>
<organism evidence="3 4">
    <name type="scientific">Paludisphaera mucosa</name>
    <dbReference type="NCBI Taxonomy" id="3030827"/>
    <lineage>
        <taxon>Bacteria</taxon>
        <taxon>Pseudomonadati</taxon>
        <taxon>Planctomycetota</taxon>
        <taxon>Planctomycetia</taxon>
        <taxon>Isosphaerales</taxon>
        <taxon>Isosphaeraceae</taxon>
        <taxon>Paludisphaera</taxon>
    </lineage>
</organism>
<feature type="region of interest" description="Disordered" evidence="2">
    <location>
        <begin position="1"/>
        <end position="31"/>
    </location>
</feature>
<dbReference type="SUPFAM" id="SSF52540">
    <property type="entry name" value="P-loop containing nucleoside triphosphate hydrolases"/>
    <property type="match status" value="1"/>
</dbReference>
<dbReference type="InterPro" id="IPR027417">
    <property type="entry name" value="P-loop_NTPase"/>
</dbReference>
<dbReference type="Proteomes" id="UP001216907">
    <property type="component" value="Unassembled WGS sequence"/>
</dbReference>
<feature type="compositionally biased region" description="Basic and acidic residues" evidence="2">
    <location>
        <begin position="21"/>
        <end position="31"/>
    </location>
</feature>